<evidence type="ECO:0000256" key="3">
    <source>
        <dbReference type="SAM" id="MobiDB-lite"/>
    </source>
</evidence>
<dbReference type="Pfam" id="PF14787">
    <property type="entry name" value="zf-CCHC_5"/>
    <property type="match status" value="1"/>
</dbReference>
<dbReference type="OrthoDB" id="9386882at2759"/>
<dbReference type="InterPro" id="IPR036875">
    <property type="entry name" value="Znf_CCHC_sf"/>
</dbReference>
<keyword evidence="2" id="KW-0863">Zinc-finger</keyword>
<sequence length="118" mass="12636">MAAAFAAAKGTFGSSAVCYGCGKPGHLKKDCFAQKRDKPKAPDVCPRCHKGCHFANQCCSKYDSEGCPIQGNRSQSAGRHRALTQIPQPPMQIQPPEMPAPQVQPPRMPSGGQPRVFA</sequence>
<dbReference type="SMART" id="SM00343">
    <property type="entry name" value="ZnF_C2HC"/>
    <property type="match status" value="2"/>
</dbReference>
<keyword evidence="1" id="KW-0449">Lipoprotein</keyword>
<evidence type="ECO:0000313" key="6">
    <source>
        <dbReference type="Proteomes" id="UP000580691"/>
    </source>
</evidence>
<dbReference type="PROSITE" id="PS50158">
    <property type="entry name" value="ZF_CCHC"/>
    <property type="match status" value="1"/>
</dbReference>
<feature type="non-terminal residue" evidence="5">
    <location>
        <position position="118"/>
    </location>
</feature>
<feature type="non-terminal residue" evidence="5">
    <location>
        <position position="1"/>
    </location>
</feature>
<organism evidence="5 6">
    <name type="scientific">Sinosuthora webbiana</name>
    <dbReference type="NCBI Taxonomy" id="337173"/>
    <lineage>
        <taxon>Eukaryota</taxon>
        <taxon>Metazoa</taxon>
        <taxon>Chordata</taxon>
        <taxon>Craniata</taxon>
        <taxon>Vertebrata</taxon>
        <taxon>Euteleostomi</taxon>
        <taxon>Archelosauria</taxon>
        <taxon>Archosauria</taxon>
        <taxon>Dinosauria</taxon>
        <taxon>Saurischia</taxon>
        <taxon>Theropoda</taxon>
        <taxon>Coelurosauria</taxon>
        <taxon>Aves</taxon>
        <taxon>Neognathae</taxon>
        <taxon>Neoaves</taxon>
        <taxon>Telluraves</taxon>
        <taxon>Australaves</taxon>
        <taxon>Passeriformes</taxon>
        <taxon>Sylvioidea</taxon>
        <taxon>Sylviidae</taxon>
        <taxon>Sinosuthora</taxon>
    </lineage>
</organism>
<keyword evidence="2" id="KW-0862">Zinc</keyword>
<evidence type="ECO:0000313" key="5">
    <source>
        <dbReference type="EMBL" id="NWR03327.1"/>
    </source>
</evidence>
<dbReference type="GO" id="GO:0008270">
    <property type="term" value="F:zinc ion binding"/>
    <property type="evidence" value="ECO:0007669"/>
    <property type="project" value="UniProtKB-KW"/>
</dbReference>
<keyword evidence="2" id="KW-0479">Metal-binding</keyword>
<dbReference type="GO" id="GO:0003676">
    <property type="term" value="F:nucleic acid binding"/>
    <property type="evidence" value="ECO:0007669"/>
    <property type="project" value="InterPro"/>
</dbReference>
<dbReference type="PANTHER" id="PTHR40389:SF2">
    <property type="entry name" value="ENDOGENOUS RETROVIRUS GROUP K MEMBER 24 GAG POLYPROTEIN-RELATED"/>
    <property type="match status" value="1"/>
</dbReference>
<dbReference type="EMBL" id="VXBN01006033">
    <property type="protein sequence ID" value="NWR03327.1"/>
    <property type="molecule type" value="Genomic_DNA"/>
</dbReference>
<proteinExistence type="predicted"/>
<feature type="region of interest" description="Disordered" evidence="3">
    <location>
        <begin position="86"/>
        <end position="118"/>
    </location>
</feature>
<feature type="compositionally biased region" description="Pro residues" evidence="3">
    <location>
        <begin position="87"/>
        <end position="108"/>
    </location>
</feature>
<dbReference type="InterPro" id="IPR001878">
    <property type="entry name" value="Znf_CCHC"/>
</dbReference>
<evidence type="ECO:0000256" key="2">
    <source>
        <dbReference type="PROSITE-ProRule" id="PRU00047"/>
    </source>
</evidence>
<keyword evidence="6" id="KW-1185">Reference proteome</keyword>
<name>A0A7K4TZN7_9SYLV</name>
<dbReference type="Proteomes" id="UP000580691">
    <property type="component" value="Unassembled WGS sequence"/>
</dbReference>
<keyword evidence="1" id="KW-0519">Myristate</keyword>
<dbReference type="PANTHER" id="PTHR40389">
    <property type="entry name" value="ENDOGENOUS RETROVIRUS GROUP K MEMBER 24 GAG POLYPROTEIN-RELATED"/>
    <property type="match status" value="1"/>
</dbReference>
<accession>A0A7K4TZN7</accession>
<gene>
    <name evidence="5" type="primary">Ervk9_3</name>
    <name evidence="5" type="ORF">SINWEB_R15979</name>
</gene>
<dbReference type="Gene3D" id="4.10.60.10">
    <property type="entry name" value="Zinc finger, CCHC-type"/>
    <property type="match status" value="1"/>
</dbReference>
<evidence type="ECO:0000259" key="4">
    <source>
        <dbReference type="PROSITE" id="PS50158"/>
    </source>
</evidence>
<dbReference type="SUPFAM" id="SSF57756">
    <property type="entry name" value="Retrovirus zinc finger-like domains"/>
    <property type="match status" value="2"/>
</dbReference>
<reference evidence="5 6" key="1">
    <citation type="submission" date="2019-09" db="EMBL/GenBank/DDBJ databases">
        <title>Bird 10,000 Genomes (B10K) Project - Family phase.</title>
        <authorList>
            <person name="Zhang G."/>
        </authorList>
    </citation>
    <scope>NUCLEOTIDE SEQUENCE [LARGE SCALE GENOMIC DNA]</scope>
    <source>
        <strain evidence="5">B10K-DU-002-08</strain>
        <tissue evidence="5">Muscle</tissue>
    </source>
</reference>
<protein>
    <submittedName>
        <fullName evidence="5">POK9 protein</fullName>
    </submittedName>
</protein>
<dbReference type="Pfam" id="PF00098">
    <property type="entry name" value="zf-CCHC"/>
    <property type="match status" value="1"/>
</dbReference>
<dbReference type="AlphaFoldDB" id="A0A7K4TZN7"/>
<dbReference type="InterPro" id="IPR050195">
    <property type="entry name" value="Primate_lentivir_Gag_pol-like"/>
</dbReference>
<evidence type="ECO:0000256" key="1">
    <source>
        <dbReference type="ARBA" id="ARBA00022707"/>
    </source>
</evidence>
<comment type="caution">
    <text evidence="5">The sequence shown here is derived from an EMBL/GenBank/DDBJ whole genome shotgun (WGS) entry which is preliminary data.</text>
</comment>
<feature type="domain" description="CCHC-type" evidence="4">
    <location>
        <begin position="18"/>
        <end position="31"/>
    </location>
</feature>